<dbReference type="EMBL" id="BAAANN010000072">
    <property type="protein sequence ID" value="GAA1993506.1"/>
    <property type="molecule type" value="Genomic_DNA"/>
</dbReference>
<dbReference type="Pfam" id="PF12728">
    <property type="entry name" value="HTH_17"/>
    <property type="match status" value="1"/>
</dbReference>
<organism evidence="3 4">
    <name type="scientific">Amycolatopsis minnesotensis</name>
    <dbReference type="NCBI Taxonomy" id="337894"/>
    <lineage>
        <taxon>Bacteria</taxon>
        <taxon>Bacillati</taxon>
        <taxon>Actinomycetota</taxon>
        <taxon>Actinomycetes</taxon>
        <taxon>Pseudonocardiales</taxon>
        <taxon>Pseudonocardiaceae</taxon>
        <taxon>Amycolatopsis</taxon>
    </lineage>
</organism>
<evidence type="ECO:0000259" key="2">
    <source>
        <dbReference type="Pfam" id="PF12728"/>
    </source>
</evidence>
<proteinExistence type="predicted"/>
<dbReference type="Proteomes" id="UP001501116">
    <property type="component" value="Unassembled WGS sequence"/>
</dbReference>
<protein>
    <recommendedName>
        <fullName evidence="2">Helix-turn-helix domain-containing protein</fullName>
    </recommendedName>
</protein>
<evidence type="ECO:0000256" key="1">
    <source>
        <dbReference type="SAM" id="MobiDB-lite"/>
    </source>
</evidence>
<dbReference type="RefSeq" id="WP_344431913.1">
    <property type="nucleotide sequence ID" value="NZ_BAAANN010000072.1"/>
</dbReference>
<evidence type="ECO:0000313" key="3">
    <source>
        <dbReference type="EMBL" id="GAA1993506.1"/>
    </source>
</evidence>
<dbReference type="NCBIfam" id="TIGR01764">
    <property type="entry name" value="excise"/>
    <property type="match status" value="1"/>
</dbReference>
<feature type="region of interest" description="Disordered" evidence="1">
    <location>
        <begin position="57"/>
        <end position="79"/>
    </location>
</feature>
<feature type="domain" description="Helix-turn-helix" evidence="2">
    <location>
        <begin position="8"/>
        <end position="57"/>
    </location>
</feature>
<dbReference type="SUPFAM" id="SSF46955">
    <property type="entry name" value="Putative DNA-binding domain"/>
    <property type="match status" value="1"/>
</dbReference>
<reference evidence="4" key="1">
    <citation type="journal article" date="2019" name="Int. J. Syst. Evol. Microbiol.">
        <title>The Global Catalogue of Microorganisms (GCM) 10K type strain sequencing project: providing services to taxonomists for standard genome sequencing and annotation.</title>
        <authorList>
            <consortium name="The Broad Institute Genomics Platform"/>
            <consortium name="The Broad Institute Genome Sequencing Center for Infectious Disease"/>
            <person name="Wu L."/>
            <person name="Ma J."/>
        </authorList>
    </citation>
    <scope>NUCLEOTIDE SEQUENCE [LARGE SCALE GENOMIC DNA]</scope>
    <source>
        <strain evidence="4">JCM 14545</strain>
    </source>
</reference>
<evidence type="ECO:0000313" key="4">
    <source>
        <dbReference type="Proteomes" id="UP001501116"/>
    </source>
</evidence>
<name>A0ABP5EA27_9PSEU</name>
<dbReference type="InterPro" id="IPR009061">
    <property type="entry name" value="DNA-bd_dom_put_sf"/>
</dbReference>
<accession>A0ABP5EA27</accession>
<dbReference type="InterPro" id="IPR041657">
    <property type="entry name" value="HTH_17"/>
</dbReference>
<feature type="compositionally biased region" description="Basic and acidic residues" evidence="1">
    <location>
        <begin position="68"/>
        <end position="79"/>
    </location>
</feature>
<sequence length="79" mass="9031">MTTQDSQYLTVDEAAEYLNTSPRFIRRLIAERRITFHKAGALVRLNTSDLDRFMREGRVEPATGGTESPHDRGQVDHVE</sequence>
<gene>
    <name evidence="3" type="ORF">GCM10009754_86010</name>
</gene>
<keyword evidence="4" id="KW-1185">Reference proteome</keyword>
<comment type="caution">
    <text evidence="3">The sequence shown here is derived from an EMBL/GenBank/DDBJ whole genome shotgun (WGS) entry which is preliminary data.</text>
</comment>
<dbReference type="InterPro" id="IPR010093">
    <property type="entry name" value="SinI_DNA-bd"/>
</dbReference>